<dbReference type="GO" id="GO:0044183">
    <property type="term" value="F:protein folding chaperone"/>
    <property type="evidence" value="ECO:0007669"/>
    <property type="project" value="TreeGrafter"/>
</dbReference>
<evidence type="ECO:0000256" key="1">
    <source>
        <dbReference type="ARBA" id="ARBA00000971"/>
    </source>
</evidence>
<dbReference type="EC" id="5.2.1.8" evidence="3 12"/>
<feature type="compositionally biased region" description="Basic and acidic residues" evidence="15">
    <location>
        <begin position="430"/>
        <end position="440"/>
    </location>
</feature>
<evidence type="ECO:0000256" key="11">
    <source>
        <dbReference type="ARBA" id="ARBA00029986"/>
    </source>
</evidence>
<dbReference type="PANTHER" id="PTHR30560">
    <property type="entry name" value="TRIGGER FACTOR CHAPERONE AND PEPTIDYL-PROLYL CIS/TRANS ISOMERASE"/>
    <property type="match status" value="1"/>
</dbReference>
<comment type="catalytic activity">
    <reaction evidence="1 12 13">
        <text>[protein]-peptidylproline (omega=180) = [protein]-peptidylproline (omega=0)</text>
        <dbReference type="Rhea" id="RHEA:16237"/>
        <dbReference type="Rhea" id="RHEA-COMP:10747"/>
        <dbReference type="Rhea" id="RHEA-COMP:10748"/>
        <dbReference type="ChEBI" id="CHEBI:83833"/>
        <dbReference type="ChEBI" id="CHEBI:83834"/>
        <dbReference type="EC" id="5.2.1.8"/>
    </reaction>
</comment>
<dbReference type="GO" id="GO:0051301">
    <property type="term" value="P:cell division"/>
    <property type="evidence" value="ECO:0007669"/>
    <property type="project" value="UniProtKB-KW"/>
</dbReference>
<dbReference type="SUPFAM" id="SSF54534">
    <property type="entry name" value="FKBP-like"/>
    <property type="match status" value="1"/>
</dbReference>
<feature type="compositionally biased region" description="Basic and acidic residues" evidence="15">
    <location>
        <begin position="448"/>
        <end position="458"/>
    </location>
</feature>
<dbReference type="InterPro" id="IPR001179">
    <property type="entry name" value="PPIase_FKBP_dom"/>
</dbReference>
<evidence type="ECO:0000256" key="4">
    <source>
        <dbReference type="ARBA" id="ARBA00016902"/>
    </source>
</evidence>
<dbReference type="Pfam" id="PF05698">
    <property type="entry name" value="Trigger_C"/>
    <property type="match status" value="1"/>
</dbReference>
<comment type="function">
    <text evidence="10 12">Involved in protein export. Acts as a chaperone by maintaining the newly synthesized protein in an open conformation. Functions as a peptidyl-prolyl cis-trans isomerase.</text>
</comment>
<comment type="subcellular location">
    <subcellularLocation>
        <location evidence="12">Cytoplasm</location>
    </subcellularLocation>
    <text evidence="12">About half TF is bound to the ribosome near the polypeptide exit tunnel while the other half is free in the cytoplasm.</text>
</comment>
<dbReference type="InterPro" id="IPR046357">
    <property type="entry name" value="PPIase_dom_sf"/>
</dbReference>
<keyword evidence="6 12" id="KW-0697">Rotamase</keyword>
<dbReference type="Gene3D" id="3.30.70.1050">
    <property type="entry name" value="Trigger factor ribosome-binding domain"/>
    <property type="match status" value="1"/>
</dbReference>
<keyword evidence="18" id="KW-1185">Reference proteome</keyword>
<dbReference type="Gene3D" id="3.10.50.40">
    <property type="match status" value="1"/>
</dbReference>
<keyword evidence="7 12" id="KW-0143">Chaperone</keyword>
<dbReference type="FunFam" id="3.10.50.40:FF:000001">
    <property type="entry name" value="Trigger factor"/>
    <property type="match status" value="1"/>
</dbReference>
<dbReference type="Pfam" id="PF00254">
    <property type="entry name" value="FKBP_C"/>
    <property type="match status" value="1"/>
</dbReference>
<dbReference type="EMBL" id="CP032509">
    <property type="protein sequence ID" value="AZN72181.1"/>
    <property type="molecule type" value="Genomic_DNA"/>
</dbReference>
<dbReference type="PIRSF" id="PIRSF003095">
    <property type="entry name" value="Trigger_factor"/>
    <property type="match status" value="1"/>
</dbReference>
<dbReference type="Gene3D" id="1.10.3120.10">
    <property type="entry name" value="Trigger factor, C-terminal domain"/>
    <property type="match status" value="1"/>
</dbReference>
<organism evidence="17 18">
    <name type="scientific">Georhizobium profundi</name>
    <dbReference type="NCBI Taxonomy" id="2341112"/>
    <lineage>
        <taxon>Bacteria</taxon>
        <taxon>Pseudomonadati</taxon>
        <taxon>Pseudomonadota</taxon>
        <taxon>Alphaproteobacteria</taxon>
        <taxon>Hyphomicrobiales</taxon>
        <taxon>Rhizobiaceae</taxon>
        <taxon>Georhizobium</taxon>
    </lineage>
</organism>
<evidence type="ECO:0000256" key="5">
    <source>
        <dbReference type="ARBA" id="ARBA00022618"/>
    </source>
</evidence>
<evidence type="ECO:0000256" key="13">
    <source>
        <dbReference type="PROSITE-ProRule" id="PRU00277"/>
    </source>
</evidence>
<dbReference type="InterPro" id="IPR008880">
    <property type="entry name" value="Trigger_fac_C"/>
</dbReference>
<keyword evidence="12" id="KW-0963">Cytoplasm</keyword>
<dbReference type="GO" id="GO:0005737">
    <property type="term" value="C:cytoplasm"/>
    <property type="evidence" value="ECO:0007669"/>
    <property type="project" value="UniProtKB-SubCell"/>
</dbReference>
<keyword evidence="8 12" id="KW-0413">Isomerase</keyword>
<dbReference type="GO" id="GO:0003755">
    <property type="term" value="F:peptidyl-prolyl cis-trans isomerase activity"/>
    <property type="evidence" value="ECO:0007669"/>
    <property type="project" value="UniProtKB-UniRule"/>
</dbReference>
<feature type="domain" description="PPIase FKBP-type" evidence="16">
    <location>
        <begin position="169"/>
        <end position="264"/>
    </location>
</feature>
<dbReference type="NCBIfam" id="TIGR00115">
    <property type="entry name" value="tig"/>
    <property type="match status" value="1"/>
</dbReference>
<dbReference type="InterPro" id="IPR005215">
    <property type="entry name" value="Trig_fac"/>
</dbReference>
<dbReference type="AlphaFoldDB" id="A0A3S9B5P1"/>
<sequence length="494" mass="55312">MQVTETLAEGLKREIKVVVPAQEMEQKLNERLADAKNKVRLNGFRPGKVPMSHLKKMYGKSFMADLVNEIIRDKPGAILTERGERSATQPEIKMTEDEAEANEILDAKKDFEFSLAYEVIPAIELKGDSKLTVTREVVDIPDEEVEEQVLRIAENAKTYETKKGKAADGDRVTIDYLGKIDGEPFDGGKDDDAELVIGSKRFIPGFEEQLIGVKAGDEKTITVSFPDDYPAANLAGKEATFDIKVKDVAAAAELTIDDELAKKLGLESAEKLREVVRGQIESQYGQMTRQKVKRQILDQLDELYQFDTPETLVDAEFNNIWTQITRDLEQSGKSFEDEDTTEEAAREEYRKLAERRVRLGLVLSEIGEKAGVKVADEEMQRALYEQVRQFPGQERQIMEYFQKTPGAAASLRAPIFEEKVIDHLLSEADVTDKTVSKEELMAEEEDEKGSKAEASEKKPAKKKAAKKDETAAADEGEKKPAKKKAAKKDDAEEA</sequence>
<dbReference type="Pfam" id="PF05697">
    <property type="entry name" value="Trigger_N"/>
    <property type="match status" value="1"/>
</dbReference>
<dbReference type="GO" id="GO:0043335">
    <property type="term" value="P:protein unfolding"/>
    <property type="evidence" value="ECO:0007669"/>
    <property type="project" value="TreeGrafter"/>
</dbReference>
<evidence type="ECO:0000256" key="2">
    <source>
        <dbReference type="ARBA" id="ARBA00005464"/>
    </source>
</evidence>
<dbReference type="InterPro" id="IPR008881">
    <property type="entry name" value="Trigger_fac_ribosome-bd_bac"/>
</dbReference>
<dbReference type="GO" id="GO:0015031">
    <property type="term" value="P:protein transport"/>
    <property type="evidence" value="ECO:0007669"/>
    <property type="project" value="UniProtKB-UniRule"/>
</dbReference>
<keyword evidence="9 12" id="KW-0131">Cell cycle</keyword>
<dbReference type="PANTHER" id="PTHR30560:SF3">
    <property type="entry name" value="TRIGGER FACTOR-LIKE PROTEIN TIG, CHLOROPLASTIC"/>
    <property type="match status" value="1"/>
</dbReference>
<evidence type="ECO:0000256" key="3">
    <source>
        <dbReference type="ARBA" id="ARBA00013194"/>
    </source>
</evidence>
<accession>A0A3S9B5P1</accession>
<reference evidence="17 18" key="1">
    <citation type="submission" date="2018-09" db="EMBL/GenBank/DDBJ databases">
        <title>Marinorhizobium profundi gen. nov., sp. nov., isolated from a deep-sea sediment sample from the New Britain Trench and proposal of Marinorhizobiaceae fam. nov. in the order Rhizobiales of the class Alphaproteobacteria.</title>
        <authorList>
            <person name="Cao J."/>
        </authorList>
    </citation>
    <scope>NUCLEOTIDE SEQUENCE [LARGE SCALE GENOMIC DNA]</scope>
    <source>
        <strain evidence="17 18">WS11</strain>
    </source>
</reference>
<evidence type="ECO:0000256" key="9">
    <source>
        <dbReference type="ARBA" id="ARBA00023306"/>
    </source>
</evidence>
<dbReference type="RefSeq" id="WP_126010499.1">
    <property type="nucleotide sequence ID" value="NZ_CP032509.1"/>
</dbReference>
<dbReference type="PROSITE" id="PS50059">
    <property type="entry name" value="FKBP_PPIASE"/>
    <property type="match status" value="1"/>
</dbReference>
<comment type="domain">
    <text evidence="12">Consists of 3 domains; the N-terminus binds the ribosome, the middle domain has PPIase activity, while the C-terminus has intrinsic chaperone activity on its own.</text>
</comment>
<evidence type="ECO:0000256" key="10">
    <source>
        <dbReference type="ARBA" id="ARBA00024849"/>
    </source>
</evidence>
<comment type="similarity">
    <text evidence="2 12 14">Belongs to the FKBP-type PPIase family. Tig subfamily.</text>
</comment>
<protein>
    <recommendedName>
        <fullName evidence="4 12">Trigger factor</fullName>
        <shortName evidence="12">TF</shortName>
        <ecNumber evidence="3 12">5.2.1.8</ecNumber>
    </recommendedName>
    <alternativeName>
        <fullName evidence="11 12">PPIase</fullName>
    </alternativeName>
</protein>
<evidence type="ECO:0000256" key="7">
    <source>
        <dbReference type="ARBA" id="ARBA00023186"/>
    </source>
</evidence>
<feature type="compositionally biased region" description="Basic and acidic residues" evidence="15">
    <location>
        <begin position="466"/>
        <end position="479"/>
    </location>
</feature>
<dbReference type="InterPro" id="IPR037041">
    <property type="entry name" value="Trigger_fac_C_sf"/>
</dbReference>
<name>A0A3S9B5P1_9HYPH</name>
<evidence type="ECO:0000256" key="8">
    <source>
        <dbReference type="ARBA" id="ARBA00023235"/>
    </source>
</evidence>
<dbReference type="Proteomes" id="UP000268192">
    <property type="component" value="Chromosome"/>
</dbReference>
<dbReference type="InterPro" id="IPR027304">
    <property type="entry name" value="Trigger_fact/SurA_dom_sf"/>
</dbReference>
<evidence type="ECO:0000256" key="14">
    <source>
        <dbReference type="RuleBase" id="RU003914"/>
    </source>
</evidence>
<feature type="region of interest" description="Disordered" evidence="15">
    <location>
        <begin position="430"/>
        <end position="494"/>
    </location>
</feature>
<evidence type="ECO:0000256" key="12">
    <source>
        <dbReference type="HAMAP-Rule" id="MF_00303"/>
    </source>
</evidence>
<dbReference type="SUPFAM" id="SSF102735">
    <property type="entry name" value="Trigger factor ribosome-binding domain"/>
    <property type="match status" value="1"/>
</dbReference>
<dbReference type="SUPFAM" id="SSF109998">
    <property type="entry name" value="Triger factor/SurA peptide-binding domain-like"/>
    <property type="match status" value="1"/>
</dbReference>
<evidence type="ECO:0000259" key="16">
    <source>
        <dbReference type="PROSITE" id="PS50059"/>
    </source>
</evidence>
<dbReference type="GO" id="GO:0051083">
    <property type="term" value="P:'de novo' cotranslational protein folding"/>
    <property type="evidence" value="ECO:0007669"/>
    <property type="project" value="TreeGrafter"/>
</dbReference>
<keyword evidence="5 12" id="KW-0132">Cell division</keyword>
<evidence type="ECO:0000313" key="18">
    <source>
        <dbReference type="Proteomes" id="UP000268192"/>
    </source>
</evidence>
<dbReference type="HAMAP" id="MF_00303">
    <property type="entry name" value="Trigger_factor_Tig"/>
    <property type="match status" value="1"/>
</dbReference>
<dbReference type="KEGG" id="abaw:D5400_13640"/>
<dbReference type="InterPro" id="IPR036611">
    <property type="entry name" value="Trigger_fac_ribosome-bd_sf"/>
</dbReference>
<dbReference type="GO" id="GO:0043022">
    <property type="term" value="F:ribosome binding"/>
    <property type="evidence" value="ECO:0007669"/>
    <property type="project" value="TreeGrafter"/>
</dbReference>
<dbReference type="OrthoDB" id="9767721at2"/>
<evidence type="ECO:0000256" key="15">
    <source>
        <dbReference type="SAM" id="MobiDB-lite"/>
    </source>
</evidence>
<proteinExistence type="inferred from homology"/>
<gene>
    <name evidence="12" type="primary">tig</name>
    <name evidence="17" type="ORF">D5400_13640</name>
</gene>
<evidence type="ECO:0000313" key="17">
    <source>
        <dbReference type="EMBL" id="AZN72181.1"/>
    </source>
</evidence>
<evidence type="ECO:0000256" key="6">
    <source>
        <dbReference type="ARBA" id="ARBA00023110"/>
    </source>
</evidence>